<reference evidence="10" key="2">
    <citation type="submission" date="2015-07" db="EMBL/GenBank/DDBJ databases">
        <title>Contrasting host-pathogen interactions and genome evolution in two generalist and specialist microsporidian pathogens of mosquitoes.</title>
        <authorList>
            <consortium name="The Broad Institute Genomics Platform"/>
            <consortium name="The Broad Institute Genome Sequencing Center for Infectious Disease"/>
            <person name="Cuomo C.A."/>
            <person name="Sanscrainte N.D."/>
            <person name="Goldberg J.M."/>
            <person name="Heiman D."/>
            <person name="Young S."/>
            <person name="Zeng Q."/>
            <person name="Becnel J.J."/>
            <person name="Birren B.W."/>
        </authorList>
    </citation>
    <scope>NUCLEOTIDE SEQUENCE [LARGE SCALE GENOMIC DNA]</scope>
    <source>
        <strain evidence="10">USNM 41457</strain>
    </source>
</reference>
<dbReference type="InterPro" id="IPR015943">
    <property type="entry name" value="WD40/YVTN_repeat-like_dom_sf"/>
</dbReference>
<feature type="domain" description="CDC20/Fizzy WD40" evidence="8">
    <location>
        <begin position="61"/>
        <end position="351"/>
    </location>
</feature>
<comment type="similarity">
    <text evidence="1">Belongs to the WD repeat CDC20/Fizzy family.</text>
</comment>
<dbReference type="FunCoup" id="J9DPY6">
    <property type="interactions" value="216"/>
</dbReference>
<dbReference type="InterPro" id="IPR001680">
    <property type="entry name" value="WD40_rpt"/>
</dbReference>
<dbReference type="EMBL" id="AFBI03000016">
    <property type="protein sequence ID" value="EJW04610.1"/>
    <property type="molecule type" value="Genomic_DNA"/>
</dbReference>
<sequence>MKKISLSDIFSTNFRSERTKKDRYVSLGIKNHTLLSTNINLNLRSSRLEKRSIDDMPFKVLDAPGILDDFYLNILEWSKNDLVCIGLSESFYQYNYHTKKVKEILTNNEGNFVTGITCSKSPIVSEDIVAVGCNNGKVKLLNNGKEFMRLNASESRVCAMSWNDHILSCGTKQGVVINYDLRTGAEVKRYSNHVGEICGLKWSPDKRFLASGGNDNQVRIYELRTSIPRHIITAHNSAVKALDWCPWKVAELITGGGTKDKTIKIWDTNECKLLKSVDVKSQVCTLNYIEKYKEVVSSHGFSNNEIIMWKATNLKKMSVFGKHENRVLNVAISPDGSKMASVSADENLKFWKLFDSEKAIPRNESIFR</sequence>
<proteinExistence type="inferred from homology"/>
<reference evidence="9 10" key="1">
    <citation type="submission" date="2011-08" db="EMBL/GenBank/DDBJ databases">
        <authorList>
            <person name="Liu Z.J."/>
            <person name="Shi F.L."/>
            <person name="Lu J.Q."/>
            <person name="Li M."/>
            <person name="Wang Z.L."/>
        </authorList>
    </citation>
    <scope>NUCLEOTIDE SEQUENCE [LARGE SCALE GENOMIC DNA]</scope>
    <source>
        <strain evidence="9 10">USNM 41457</strain>
    </source>
</reference>
<dbReference type="Proteomes" id="UP000003163">
    <property type="component" value="Unassembled WGS sequence"/>
</dbReference>
<evidence type="ECO:0000256" key="1">
    <source>
        <dbReference type="ARBA" id="ARBA00006445"/>
    </source>
</evidence>
<dbReference type="AlphaFoldDB" id="J9DPY6"/>
<gene>
    <name evidence="9" type="ORF">EDEG_01194</name>
</gene>
<evidence type="ECO:0000256" key="6">
    <source>
        <dbReference type="ARBA" id="ARBA00023306"/>
    </source>
</evidence>
<evidence type="ECO:0000256" key="7">
    <source>
        <dbReference type="PROSITE-ProRule" id="PRU00221"/>
    </source>
</evidence>
<dbReference type="VEuPathDB" id="MicrosporidiaDB:EDEG_01194"/>
<dbReference type="InterPro" id="IPR033010">
    <property type="entry name" value="Cdc20/Fizzy"/>
</dbReference>
<dbReference type="InParanoid" id="J9DPY6"/>
<feature type="repeat" description="WD" evidence="7">
    <location>
        <begin position="320"/>
        <end position="353"/>
    </location>
</feature>
<dbReference type="STRING" id="1003232.J9DPY6"/>
<dbReference type="HOGENOM" id="CLU_014831_1_0_1"/>
<keyword evidence="5" id="KW-0498">Mitosis</keyword>
<dbReference type="OMA" id="NTETCVI"/>
<evidence type="ECO:0000256" key="2">
    <source>
        <dbReference type="ARBA" id="ARBA00022574"/>
    </source>
</evidence>
<comment type="caution">
    <text evidence="9">The sequence shown here is derived from an EMBL/GenBank/DDBJ whole genome shotgun (WGS) entry which is preliminary data.</text>
</comment>
<keyword evidence="2 7" id="KW-0853">WD repeat</keyword>
<dbReference type="SUPFAM" id="SSF50978">
    <property type="entry name" value="WD40 repeat-like"/>
    <property type="match status" value="1"/>
</dbReference>
<keyword evidence="10" id="KW-1185">Reference proteome</keyword>
<dbReference type="PANTHER" id="PTHR19918:SF8">
    <property type="entry name" value="FI02843P"/>
    <property type="match status" value="1"/>
</dbReference>
<dbReference type="SMART" id="SM00320">
    <property type="entry name" value="WD40"/>
    <property type="match status" value="5"/>
</dbReference>
<dbReference type="GO" id="GO:1905786">
    <property type="term" value="P:positive regulation of anaphase-promoting complex-dependent catabolic process"/>
    <property type="evidence" value="ECO:0007669"/>
    <property type="project" value="TreeGrafter"/>
</dbReference>
<keyword evidence="4" id="KW-0677">Repeat</keyword>
<keyword evidence="6" id="KW-0131">Cell cycle</keyword>
<dbReference type="PANTHER" id="PTHR19918">
    <property type="entry name" value="CELL DIVISION CYCLE 20 CDC20 FIZZY -RELATED"/>
    <property type="match status" value="1"/>
</dbReference>
<dbReference type="GO" id="GO:1990757">
    <property type="term" value="F:ubiquitin ligase activator activity"/>
    <property type="evidence" value="ECO:0007669"/>
    <property type="project" value="TreeGrafter"/>
</dbReference>
<feature type="repeat" description="WD" evidence="7">
    <location>
        <begin position="190"/>
        <end position="225"/>
    </location>
</feature>
<evidence type="ECO:0000256" key="3">
    <source>
        <dbReference type="ARBA" id="ARBA00022618"/>
    </source>
</evidence>
<dbReference type="InterPro" id="IPR056150">
    <property type="entry name" value="WD40_CDC20-Fz"/>
</dbReference>
<evidence type="ECO:0000259" key="8">
    <source>
        <dbReference type="Pfam" id="PF24807"/>
    </source>
</evidence>
<evidence type="ECO:0000313" key="9">
    <source>
        <dbReference type="EMBL" id="EJW04610.1"/>
    </source>
</evidence>
<dbReference type="GO" id="GO:0005680">
    <property type="term" value="C:anaphase-promoting complex"/>
    <property type="evidence" value="ECO:0007669"/>
    <property type="project" value="TreeGrafter"/>
</dbReference>
<organism evidence="9 10">
    <name type="scientific">Edhazardia aedis (strain USNM 41457)</name>
    <name type="common">Microsporidian parasite</name>
    <dbReference type="NCBI Taxonomy" id="1003232"/>
    <lineage>
        <taxon>Eukaryota</taxon>
        <taxon>Fungi</taxon>
        <taxon>Fungi incertae sedis</taxon>
        <taxon>Microsporidia</taxon>
        <taxon>Edhazardia</taxon>
    </lineage>
</organism>
<dbReference type="InterPro" id="IPR036322">
    <property type="entry name" value="WD40_repeat_dom_sf"/>
</dbReference>
<name>J9DPY6_EDHAE</name>
<dbReference type="Gene3D" id="2.130.10.10">
    <property type="entry name" value="YVTN repeat-like/Quinoprotein amine dehydrogenase"/>
    <property type="match status" value="1"/>
</dbReference>
<dbReference type="PROSITE" id="PS50082">
    <property type="entry name" value="WD_REPEATS_2"/>
    <property type="match status" value="3"/>
</dbReference>
<keyword evidence="3" id="KW-0132">Cell division</keyword>
<protein>
    <recommendedName>
        <fullName evidence="8">CDC20/Fizzy WD40 domain-containing protein</fullName>
    </recommendedName>
</protein>
<dbReference type="GO" id="GO:0031145">
    <property type="term" value="P:anaphase-promoting complex-dependent catabolic process"/>
    <property type="evidence" value="ECO:0007669"/>
    <property type="project" value="TreeGrafter"/>
</dbReference>
<dbReference type="OrthoDB" id="10263272at2759"/>
<dbReference type="GO" id="GO:0051301">
    <property type="term" value="P:cell division"/>
    <property type="evidence" value="ECO:0007669"/>
    <property type="project" value="UniProtKB-KW"/>
</dbReference>
<feature type="repeat" description="WD" evidence="7">
    <location>
        <begin position="232"/>
        <end position="276"/>
    </location>
</feature>
<evidence type="ECO:0000256" key="5">
    <source>
        <dbReference type="ARBA" id="ARBA00022776"/>
    </source>
</evidence>
<dbReference type="PROSITE" id="PS50294">
    <property type="entry name" value="WD_REPEATS_REGION"/>
    <property type="match status" value="2"/>
</dbReference>
<evidence type="ECO:0000256" key="4">
    <source>
        <dbReference type="ARBA" id="ARBA00022737"/>
    </source>
</evidence>
<evidence type="ECO:0000313" key="10">
    <source>
        <dbReference type="Proteomes" id="UP000003163"/>
    </source>
</evidence>
<dbReference type="Pfam" id="PF24807">
    <property type="entry name" value="WD40_CDC20-Fz"/>
    <property type="match status" value="1"/>
</dbReference>
<accession>J9DPY6</accession>
<dbReference type="GO" id="GO:0010997">
    <property type="term" value="F:anaphase-promoting complex binding"/>
    <property type="evidence" value="ECO:0007669"/>
    <property type="project" value="InterPro"/>
</dbReference>